<dbReference type="PANTHER" id="PTHR30126">
    <property type="entry name" value="HTH-TYPE TRANSCRIPTIONAL REGULATOR"/>
    <property type="match status" value="1"/>
</dbReference>
<dbReference type="GO" id="GO:0003700">
    <property type="term" value="F:DNA-binding transcription factor activity"/>
    <property type="evidence" value="ECO:0007669"/>
    <property type="project" value="InterPro"/>
</dbReference>
<feature type="domain" description="HTH lysR-type" evidence="5">
    <location>
        <begin position="3"/>
        <end position="60"/>
    </location>
</feature>
<evidence type="ECO:0000256" key="3">
    <source>
        <dbReference type="ARBA" id="ARBA00023125"/>
    </source>
</evidence>
<keyword evidence="4" id="KW-0804">Transcription</keyword>
<evidence type="ECO:0000259" key="5">
    <source>
        <dbReference type="PROSITE" id="PS50931"/>
    </source>
</evidence>
<evidence type="ECO:0000313" key="7">
    <source>
        <dbReference type="Proteomes" id="UP000218899"/>
    </source>
</evidence>
<dbReference type="EMBL" id="AP014936">
    <property type="protein sequence ID" value="BAU47980.1"/>
    <property type="molecule type" value="Genomic_DNA"/>
</dbReference>
<evidence type="ECO:0000256" key="4">
    <source>
        <dbReference type="ARBA" id="ARBA00023163"/>
    </source>
</evidence>
<organism evidence="6 7">
    <name type="scientific">Sulfurifustis variabilis</name>
    <dbReference type="NCBI Taxonomy" id="1675686"/>
    <lineage>
        <taxon>Bacteria</taxon>
        <taxon>Pseudomonadati</taxon>
        <taxon>Pseudomonadota</taxon>
        <taxon>Gammaproteobacteria</taxon>
        <taxon>Acidiferrobacterales</taxon>
        <taxon>Acidiferrobacteraceae</taxon>
        <taxon>Sulfurifustis</taxon>
    </lineage>
</organism>
<dbReference type="AlphaFoldDB" id="A0A1B4V345"/>
<dbReference type="PROSITE" id="PS50931">
    <property type="entry name" value="HTH_LYSR"/>
    <property type="match status" value="1"/>
</dbReference>
<keyword evidence="7" id="KW-1185">Reference proteome</keyword>
<dbReference type="RefSeq" id="WP_096460537.1">
    <property type="nucleotide sequence ID" value="NZ_AP014936.1"/>
</dbReference>
<dbReference type="OrthoDB" id="5293066at2"/>
<dbReference type="InterPro" id="IPR036390">
    <property type="entry name" value="WH_DNA-bd_sf"/>
</dbReference>
<dbReference type="SUPFAM" id="SSF46785">
    <property type="entry name" value="Winged helix' DNA-binding domain"/>
    <property type="match status" value="1"/>
</dbReference>
<dbReference type="Pfam" id="PF00126">
    <property type="entry name" value="HTH_1"/>
    <property type="match status" value="1"/>
</dbReference>
<dbReference type="InterPro" id="IPR000847">
    <property type="entry name" value="LysR_HTH_N"/>
</dbReference>
<comment type="similarity">
    <text evidence="1">Belongs to the LysR transcriptional regulatory family.</text>
</comment>
<evidence type="ECO:0000313" key="6">
    <source>
        <dbReference type="EMBL" id="BAU47980.1"/>
    </source>
</evidence>
<evidence type="ECO:0000256" key="2">
    <source>
        <dbReference type="ARBA" id="ARBA00023015"/>
    </source>
</evidence>
<dbReference type="InterPro" id="IPR036388">
    <property type="entry name" value="WH-like_DNA-bd_sf"/>
</dbReference>
<dbReference type="KEGG" id="sva:SVA_1415"/>
<evidence type="ECO:0000256" key="1">
    <source>
        <dbReference type="ARBA" id="ARBA00009437"/>
    </source>
</evidence>
<keyword evidence="2" id="KW-0805">Transcription regulation</keyword>
<gene>
    <name evidence="6" type="ORF">SVA_1415</name>
</gene>
<dbReference type="Gene3D" id="3.40.190.10">
    <property type="entry name" value="Periplasmic binding protein-like II"/>
    <property type="match status" value="2"/>
</dbReference>
<reference evidence="6 7" key="1">
    <citation type="submission" date="2015-08" db="EMBL/GenBank/DDBJ databases">
        <title>Complete genome sequence of Sulfurifustis variabilis.</title>
        <authorList>
            <person name="Miura A."/>
            <person name="Kojima H."/>
            <person name="Fukui M."/>
        </authorList>
    </citation>
    <scope>NUCLEOTIDE SEQUENCE [LARGE SCALE GENOMIC DNA]</scope>
    <source>
        <strain evidence="7">skN76</strain>
    </source>
</reference>
<sequence>MRLTLEALEVLDAIQRKGSFAAAAEALHRVPSAVTYTVQKLEEDLSVTLFDRSGHRAVLTDAGRELLREGQHLLSAAQELEARVKRVATGYEVELRIAVNDVIPWDRLIPLVEEFYGAACGTRLRMSAEVYGGAWDALMGGRADLVVGAPAEGPPGGGYVTRPLGQVEWAFMVAPTHALATAPEPIPPEEIMKYRSIAAADSSRNLPPRTSGMLSGQDVLSVPDMYWKIALQRAGLGVGYLPLHMTRDDVAAGRLVVKRVVEPKPAGPMYIAWRTGHKGKALDWWVGRLADGKVQKALLG</sequence>
<proteinExistence type="inferred from homology"/>
<dbReference type="Pfam" id="PF03466">
    <property type="entry name" value="LysR_substrate"/>
    <property type="match status" value="1"/>
</dbReference>
<dbReference type="Proteomes" id="UP000218899">
    <property type="component" value="Chromosome"/>
</dbReference>
<dbReference type="InterPro" id="IPR005119">
    <property type="entry name" value="LysR_subst-bd"/>
</dbReference>
<keyword evidence="3" id="KW-0238">DNA-binding</keyword>
<dbReference type="Gene3D" id="1.10.10.10">
    <property type="entry name" value="Winged helix-like DNA-binding domain superfamily/Winged helix DNA-binding domain"/>
    <property type="match status" value="1"/>
</dbReference>
<protein>
    <submittedName>
        <fullName evidence="6">LysR family transcriptional regulator</fullName>
    </submittedName>
</protein>
<dbReference type="SUPFAM" id="SSF53850">
    <property type="entry name" value="Periplasmic binding protein-like II"/>
    <property type="match status" value="1"/>
</dbReference>
<dbReference type="GO" id="GO:0000976">
    <property type="term" value="F:transcription cis-regulatory region binding"/>
    <property type="evidence" value="ECO:0007669"/>
    <property type="project" value="TreeGrafter"/>
</dbReference>
<accession>A0A1B4V345</accession>
<name>A0A1B4V345_9GAMM</name>
<dbReference type="PANTHER" id="PTHR30126:SF4">
    <property type="entry name" value="LYSR FAMILY TRANSCRIPTIONAL REGULATOR"/>
    <property type="match status" value="1"/>
</dbReference>